<dbReference type="GO" id="GO:0005524">
    <property type="term" value="F:ATP binding"/>
    <property type="evidence" value="ECO:0007669"/>
    <property type="project" value="UniProtKB-KW"/>
</dbReference>
<dbReference type="InterPro" id="IPR033738">
    <property type="entry name" value="AsnB_N"/>
</dbReference>
<evidence type="ECO:0000259" key="11">
    <source>
        <dbReference type="PROSITE" id="PS51278"/>
    </source>
</evidence>
<dbReference type="RefSeq" id="WP_073322140.1">
    <property type="nucleotide sequence ID" value="NZ_FQYP01000018.1"/>
</dbReference>
<keyword evidence="8" id="KW-0028">Amino-acid biosynthesis</keyword>
<feature type="binding site" evidence="9">
    <location>
        <begin position="369"/>
        <end position="370"/>
    </location>
    <ligand>
        <name>ATP</name>
        <dbReference type="ChEBI" id="CHEBI:30616"/>
    </ligand>
</feature>
<comment type="catalytic activity">
    <reaction evidence="7">
        <text>L-aspartate + L-glutamine + ATP + H2O = L-asparagine + L-glutamate + AMP + diphosphate + H(+)</text>
        <dbReference type="Rhea" id="RHEA:12228"/>
        <dbReference type="ChEBI" id="CHEBI:15377"/>
        <dbReference type="ChEBI" id="CHEBI:15378"/>
        <dbReference type="ChEBI" id="CHEBI:29985"/>
        <dbReference type="ChEBI" id="CHEBI:29991"/>
        <dbReference type="ChEBI" id="CHEBI:30616"/>
        <dbReference type="ChEBI" id="CHEBI:33019"/>
        <dbReference type="ChEBI" id="CHEBI:58048"/>
        <dbReference type="ChEBI" id="CHEBI:58359"/>
        <dbReference type="ChEBI" id="CHEBI:456215"/>
        <dbReference type="EC" id="6.3.5.4"/>
    </reaction>
</comment>
<dbReference type="GO" id="GO:0006529">
    <property type="term" value="P:asparagine biosynthetic process"/>
    <property type="evidence" value="ECO:0007669"/>
    <property type="project" value="UniProtKB-KW"/>
</dbReference>
<dbReference type="Proteomes" id="UP000184432">
    <property type="component" value="Unassembled WGS sequence"/>
</dbReference>
<dbReference type="EMBL" id="FQYP01000018">
    <property type="protein sequence ID" value="SHJ71385.1"/>
    <property type="molecule type" value="Genomic_DNA"/>
</dbReference>
<dbReference type="Gene3D" id="3.40.50.620">
    <property type="entry name" value="HUPs"/>
    <property type="match status" value="1"/>
</dbReference>
<evidence type="ECO:0000256" key="6">
    <source>
        <dbReference type="ARBA" id="ARBA00022962"/>
    </source>
</evidence>
<dbReference type="GO" id="GO:0005829">
    <property type="term" value="C:cytosol"/>
    <property type="evidence" value="ECO:0007669"/>
    <property type="project" value="TreeGrafter"/>
</dbReference>
<organism evidence="12 13">
    <name type="scientific">Aquimarina spongiae</name>
    <dbReference type="NCBI Taxonomy" id="570521"/>
    <lineage>
        <taxon>Bacteria</taxon>
        <taxon>Pseudomonadati</taxon>
        <taxon>Bacteroidota</taxon>
        <taxon>Flavobacteriia</taxon>
        <taxon>Flavobacteriales</taxon>
        <taxon>Flavobacteriaceae</taxon>
        <taxon>Aquimarina</taxon>
    </lineage>
</organism>
<keyword evidence="5 9" id="KW-0067">ATP-binding</keyword>
<protein>
    <recommendedName>
        <fullName evidence="3">asparagine synthase (glutamine-hydrolyzing)</fullName>
        <ecNumber evidence="3">6.3.5.4</ecNumber>
    </recommendedName>
</protein>
<dbReference type="PANTHER" id="PTHR43284">
    <property type="entry name" value="ASPARAGINE SYNTHETASE (GLUTAMINE-HYDROLYZING)"/>
    <property type="match status" value="1"/>
</dbReference>
<dbReference type="OrthoDB" id="9763290at2"/>
<keyword evidence="8" id="KW-0061">Asparagine biosynthesis</keyword>
<evidence type="ECO:0000313" key="12">
    <source>
        <dbReference type="EMBL" id="SHJ71385.1"/>
    </source>
</evidence>
<evidence type="ECO:0000256" key="8">
    <source>
        <dbReference type="PIRSR" id="PIRSR001589-1"/>
    </source>
</evidence>
<dbReference type="PANTHER" id="PTHR43284:SF1">
    <property type="entry name" value="ASPARAGINE SYNTHETASE"/>
    <property type="match status" value="1"/>
</dbReference>
<evidence type="ECO:0000256" key="5">
    <source>
        <dbReference type="ARBA" id="ARBA00022840"/>
    </source>
</evidence>
<dbReference type="InterPro" id="IPR001962">
    <property type="entry name" value="Asn_synthase"/>
</dbReference>
<evidence type="ECO:0000256" key="3">
    <source>
        <dbReference type="ARBA" id="ARBA00012737"/>
    </source>
</evidence>
<dbReference type="EC" id="6.3.5.4" evidence="3"/>
<dbReference type="InterPro" id="IPR006426">
    <property type="entry name" value="Asn_synth_AEB"/>
</dbReference>
<comment type="similarity">
    <text evidence="2">Belongs to the asparagine synthetase family.</text>
</comment>
<dbReference type="NCBIfam" id="TIGR01536">
    <property type="entry name" value="asn_synth_AEB"/>
    <property type="match status" value="1"/>
</dbReference>
<evidence type="ECO:0000313" key="13">
    <source>
        <dbReference type="Proteomes" id="UP000184432"/>
    </source>
</evidence>
<keyword evidence="6 8" id="KW-0315">Glutamine amidotransferase</keyword>
<keyword evidence="4 9" id="KW-0547">Nucleotide-binding</keyword>
<dbReference type="InterPro" id="IPR051786">
    <property type="entry name" value="ASN_synthetase/amidase"/>
</dbReference>
<keyword evidence="13" id="KW-1185">Reference proteome</keyword>
<dbReference type="CDD" id="cd00712">
    <property type="entry name" value="AsnB"/>
    <property type="match status" value="1"/>
</dbReference>
<evidence type="ECO:0000256" key="4">
    <source>
        <dbReference type="ARBA" id="ARBA00022741"/>
    </source>
</evidence>
<dbReference type="SUPFAM" id="SSF52402">
    <property type="entry name" value="Adenine nucleotide alpha hydrolases-like"/>
    <property type="match status" value="1"/>
</dbReference>
<dbReference type="InterPro" id="IPR014729">
    <property type="entry name" value="Rossmann-like_a/b/a_fold"/>
</dbReference>
<name>A0A1M6LJP7_9FLAO</name>
<accession>A0A1M6LJP7</accession>
<proteinExistence type="inferred from homology"/>
<evidence type="ECO:0000256" key="7">
    <source>
        <dbReference type="ARBA" id="ARBA00048741"/>
    </source>
</evidence>
<dbReference type="Gene3D" id="3.60.20.10">
    <property type="entry name" value="Glutamine Phosphoribosylpyrophosphate, subunit 1, domain 1"/>
    <property type="match status" value="1"/>
</dbReference>
<evidence type="ECO:0000256" key="1">
    <source>
        <dbReference type="ARBA" id="ARBA00005187"/>
    </source>
</evidence>
<dbReference type="PIRSF" id="PIRSF001589">
    <property type="entry name" value="Asn_synthetase_glu-h"/>
    <property type="match status" value="1"/>
</dbReference>
<evidence type="ECO:0000256" key="2">
    <source>
        <dbReference type="ARBA" id="ARBA00005752"/>
    </source>
</evidence>
<dbReference type="CDD" id="cd01991">
    <property type="entry name" value="Asn_synthase_B_C"/>
    <property type="match status" value="1"/>
</dbReference>
<feature type="binding site" evidence="9">
    <location>
        <position position="295"/>
    </location>
    <ligand>
        <name>ATP</name>
        <dbReference type="ChEBI" id="CHEBI:30616"/>
    </ligand>
</feature>
<feature type="site" description="Important for beta-aspartyl-AMP intermediate formation" evidence="10">
    <location>
        <position position="371"/>
    </location>
</feature>
<comment type="pathway">
    <text evidence="1">Amino-acid biosynthesis; L-asparagine biosynthesis; L-asparagine from L-aspartate (L-Gln route): step 1/1.</text>
</comment>
<dbReference type="GO" id="GO:0004066">
    <property type="term" value="F:asparagine synthase (glutamine-hydrolyzing) activity"/>
    <property type="evidence" value="ECO:0007669"/>
    <property type="project" value="UniProtKB-EC"/>
</dbReference>
<feature type="active site" description="For GATase activity" evidence="8">
    <location>
        <position position="2"/>
    </location>
</feature>
<feature type="domain" description="Glutamine amidotransferase type-2" evidence="11">
    <location>
        <begin position="2"/>
        <end position="214"/>
    </location>
</feature>
<dbReference type="Pfam" id="PF00733">
    <property type="entry name" value="Asn_synthase"/>
    <property type="match status" value="1"/>
</dbReference>
<dbReference type="PROSITE" id="PS51278">
    <property type="entry name" value="GATASE_TYPE_2"/>
    <property type="match status" value="1"/>
</dbReference>
<gene>
    <name evidence="12" type="ORF">SAMN04488508_1185</name>
</gene>
<dbReference type="STRING" id="570521.SAMN04488508_1185"/>
<feature type="binding site" evidence="9">
    <location>
        <position position="101"/>
    </location>
    <ligand>
        <name>L-glutamine</name>
        <dbReference type="ChEBI" id="CHEBI:58359"/>
    </ligand>
</feature>
<dbReference type="InterPro" id="IPR029055">
    <property type="entry name" value="Ntn_hydrolases_N"/>
</dbReference>
<dbReference type="InterPro" id="IPR017932">
    <property type="entry name" value="GATase_2_dom"/>
</dbReference>
<dbReference type="SUPFAM" id="SSF56235">
    <property type="entry name" value="N-terminal nucleophile aminohydrolases (Ntn hydrolases)"/>
    <property type="match status" value="1"/>
</dbReference>
<dbReference type="AlphaFoldDB" id="A0A1M6LJP7"/>
<reference evidence="13" key="1">
    <citation type="submission" date="2016-11" db="EMBL/GenBank/DDBJ databases">
        <authorList>
            <person name="Varghese N."/>
            <person name="Submissions S."/>
        </authorList>
    </citation>
    <scope>NUCLEOTIDE SEQUENCE [LARGE SCALE GENOMIC DNA]</scope>
    <source>
        <strain evidence="13">DSM 22623</strain>
    </source>
</reference>
<evidence type="ECO:0000256" key="10">
    <source>
        <dbReference type="PIRSR" id="PIRSR001589-3"/>
    </source>
</evidence>
<evidence type="ECO:0000256" key="9">
    <source>
        <dbReference type="PIRSR" id="PIRSR001589-2"/>
    </source>
</evidence>
<dbReference type="Pfam" id="PF13537">
    <property type="entry name" value="GATase_7"/>
    <property type="match status" value="1"/>
</dbReference>
<sequence>MCGICGFIKHDDIVSNDDLQIVQKMNKKLIHRGPDDQDTLLFDNVALGFTRLSIIGLSNGMQPLYNEDRSLILICNGEVFNYIELREELISKGHKFSTDSDIEVIIHLYEDHGTDFLNKLNGQFAFALYDTKTKSLFCGRDQMGIIPFYYTYVNNTFVFGSEIKAIIEHPLVKKEVDLTGLDQVFTFAGLISPRTMFKGIHSLENGHFLVVNNKGEIKKQEYWDLIYPEGEVVLNGKSEDYYLKELEGLFESSINLRLRADVPSGFYVSGGLDSSMIAMKVNQLVPEVKKKAFSIDFIDSLHSESNYQKIVAEQSNSNLNQKVFLYDDISDRLRESIYYSECPIKETYNTASMSLSENVRANGLKVILSGEGADEFFAGYVGYRFDKMRQLNLIDNPATPEERALRKKLWGNDSFFYERNFLEFEEEKRQLYSKDINASFSEINCLNYPIINKERIRNRDIVNTRAYVDYKIRLVDHLVSDHGDRMAMANSVEVRYPFLDKNLVEFSAQVPSELKLKDFTEKYILRKMGSKFVPKSIIEREKFHFIAPGSPYLIQQNIEYIQDLLSYDVIKKQGVFNPDEIERLKKLYAQEGYTINAPYESDLLITVITFGILLDTFFS</sequence>